<evidence type="ECO:0000313" key="7">
    <source>
        <dbReference type="EMBL" id="AAK39767.1"/>
    </source>
</evidence>
<dbReference type="GO" id="GO:0009383">
    <property type="term" value="F:rRNA (cytosine-C5-)-methyltransferase activity"/>
    <property type="evidence" value="ECO:0007669"/>
    <property type="project" value="TreeGrafter"/>
</dbReference>
<dbReference type="RefSeq" id="XP_001713458.1">
    <property type="nucleotide sequence ID" value="XM_001713406.1"/>
</dbReference>
<evidence type="ECO:0000256" key="2">
    <source>
        <dbReference type="ARBA" id="ARBA00022679"/>
    </source>
</evidence>
<feature type="binding site" evidence="5">
    <location>
        <begin position="160"/>
        <end position="166"/>
    </location>
    <ligand>
        <name>S-adenosyl-L-methionine</name>
        <dbReference type="ChEBI" id="CHEBI:59789"/>
    </ligand>
</feature>
<dbReference type="GO" id="GO:0005730">
    <property type="term" value="C:nucleolus"/>
    <property type="evidence" value="ECO:0007669"/>
    <property type="project" value="TreeGrafter"/>
</dbReference>
<dbReference type="InterPro" id="IPR049560">
    <property type="entry name" value="MeTrfase_RsmB-F_NOP2_cat"/>
</dbReference>
<geneLocation type="nucleomorph" evidence="7"/>
<gene>
    <name evidence="7" type="primary">nop2</name>
</gene>
<dbReference type="AlphaFoldDB" id="Q98S11"/>
<keyword evidence="7" id="KW-0542">Nucleomorph</keyword>
<dbReference type="Gene3D" id="3.40.50.150">
    <property type="entry name" value="Vaccinia Virus protein VP39"/>
    <property type="match status" value="1"/>
</dbReference>
<proteinExistence type="inferred from homology"/>
<organism evidence="7 8">
    <name type="scientific">Guillardia theta</name>
    <name type="common">Cryptophyte</name>
    <name type="synonym">Cryptomonas phi</name>
    <dbReference type="NCBI Taxonomy" id="55529"/>
    <lineage>
        <taxon>Eukaryota</taxon>
        <taxon>Cryptophyceae</taxon>
        <taxon>Pyrenomonadales</taxon>
        <taxon>Geminigeraceae</taxon>
        <taxon>Guillardia</taxon>
    </lineage>
</organism>
<reference evidence="7 8" key="1">
    <citation type="journal article" date="2001" name="Nature">
        <title>The highly reduced genome of an enslaved algal nucleus.</title>
        <authorList>
            <person name="Douglas S."/>
            <person name="Zauner S."/>
            <person name="Fraunholz M."/>
            <person name="Beaton M."/>
            <person name="Penny S."/>
            <person name="Deng L."/>
            <person name="Wu X."/>
            <person name="Reith M."/>
            <person name="Cavalier-Smith T."/>
            <person name="Maier U."/>
        </authorList>
    </citation>
    <scope>NUCLEOTIDE SEQUENCE [LARGE SCALE GENOMIC DNA]</scope>
</reference>
<dbReference type="EMBL" id="AF083031">
    <property type="protein sequence ID" value="AAK39767.1"/>
    <property type="molecule type" value="Genomic_DNA"/>
</dbReference>
<comment type="similarity">
    <text evidence="5">Belongs to the class I-like SAM-binding methyltransferase superfamily. RsmB/NOP family.</text>
</comment>
<dbReference type="GO" id="GO:0070475">
    <property type="term" value="P:rRNA base methylation"/>
    <property type="evidence" value="ECO:0007669"/>
    <property type="project" value="TreeGrafter"/>
</dbReference>
<dbReference type="InterPro" id="IPR023267">
    <property type="entry name" value="RCMT"/>
</dbReference>
<evidence type="ECO:0000313" key="8">
    <source>
        <dbReference type="Proteomes" id="UP000242167"/>
    </source>
</evidence>
<dbReference type="PANTHER" id="PTHR22807:SF30">
    <property type="entry name" value="28S RRNA (CYTOSINE(4447)-C(5))-METHYLTRANSFERASE-RELATED"/>
    <property type="match status" value="1"/>
</dbReference>
<keyword evidence="2 5" id="KW-0808">Transferase</keyword>
<dbReference type="InterPro" id="IPR011023">
    <property type="entry name" value="Nop2p"/>
</dbReference>
<protein>
    <submittedName>
        <fullName evidence="7">Nucleolar protein</fullName>
    </submittedName>
</protein>
<dbReference type="GeneID" id="857240"/>
<dbReference type="NCBIfam" id="TIGR00446">
    <property type="entry name" value="nop2p"/>
    <property type="match status" value="1"/>
</dbReference>
<evidence type="ECO:0000256" key="1">
    <source>
        <dbReference type="ARBA" id="ARBA00022603"/>
    </source>
</evidence>
<dbReference type="PROSITE" id="PS51686">
    <property type="entry name" value="SAM_MT_RSMB_NOP"/>
    <property type="match status" value="1"/>
</dbReference>
<keyword evidence="4 5" id="KW-0694">RNA-binding</keyword>
<dbReference type="InterPro" id="IPR001678">
    <property type="entry name" value="MeTrfase_RsmB-F_NOP2_dom"/>
</dbReference>
<evidence type="ECO:0000256" key="4">
    <source>
        <dbReference type="ARBA" id="ARBA00022884"/>
    </source>
</evidence>
<feature type="active site" description="Nucleophile" evidence="5">
    <location>
        <position position="284"/>
    </location>
</feature>
<name>Q98S11_GUITH</name>
<dbReference type="GO" id="GO:0003723">
    <property type="term" value="F:RNA binding"/>
    <property type="evidence" value="ECO:0007669"/>
    <property type="project" value="UniProtKB-UniRule"/>
</dbReference>
<dbReference type="Pfam" id="PF01189">
    <property type="entry name" value="Methyltr_RsmB-F"/>
    <property type="match status" value="1"/>
</dbReference>
<feature type="binding site" evidence="5">
    <location>
        <position position="228"/>
    </location>
    <ligand>
        <name>S-adenosyl-L-methionine</name>
        <dbReference type="ChEBI" id="CHEBI:59789"/>
    </ligand>
</feature>
<dbReference type="InterPro" id="IPR029063">
    <property type="entry name" value="SAM-dependent_MTases_sf"/>
</dbReference>
<feature type="binding site" evidence="5">
    <location>
        <position position="184"/>
    </location>
    <ligand>
        <name>S-adenosyl-L-methionine</name>
        <dbReference type="ChEBI" id="CHEBI:59789"/>
    </ligand>
</feature>
<dbReference type="GO" id="GO:0000470">
    <property type="term" value="P:maturation of LSU-rRNA"/>
    <property type="evidence" value="ECO:0007669"/>
    <property type="project" value="TreeGrafter"/>
</dbReference>
<dbReference type="SUPFAM" id="SSF53335">
    <property type="entry name" value="S-adenosyl-L-methionine-dependent methyltransferases"/>
    <property type="match status" value="1"/>
</dbReference>
<accession>Q98S11</accession>
<dbReference type="PRINTS" id="PR02008">
    <property type="entry name" value="RCMTFAMILY"/>
</dbReference>
<evidence type="ECO:0000256" key="3">
    <source>
        <dbReference type="ARBA" id="ARBA00022691"/>
    </source>
</evidence>
<sequence>MKLKQILNSIRIKHLLRINNHINKNKKFLFKNYYKKLIIKELLKIFGYSKFFLSMICNIFDLQEIYEFLTSNEKKRPLSIRINSLKKNSIETVNLIVRKGIKLCRFNHFNDLAFICLNSSISLGSTTEYLCGYYTLQSISSLLPVISLDPTTNEKILDLAAAPGNKSTLISQFMRNNGILISNDIKKLRIKSLVNSIHRLNVDNSIIANYDGILIPFIMKGFHRVLLDAPCSGSGLVSHDPLIKKINKHIVILNSNLQKRLLIAAIDACNGISPMGNIIVYSTCSISVEENECVIQYVLSKRNVEIISTGIDFGLPGLTTYKNIRFDESMKKCKRFYPHVHNVDGFFICKLRKKNIKL</sequence>
<keyword evidence="3 5" id="KW-0949">S-adenosyl-L-methionine</keyword>
<dbReference type="PANTHER" id="PTHR22807">
    <property type="entry name" value="NOP2 YEAST -RELATED NOL1/NOP2/FMU SUN DOMAIN-CONTAINING"/>
    <property type="match status" value="1"/>
</dbReference>
<evidence type="ECO:0000256" key="5">
    <source>
        <dbReference type="PROSITE-ProRule" id="PRU01023"/>
    </source>
</evidence>
<feature type="binding site" evidence="5">
    <location>
        <position position="211"/>
    </location>
    <ligand>
        <name>S-adenosyl-L-methionine</name>
        <dbReference type="ChEBI" id="CHEBI:59789"/>
    </ligand>
</feature>
<dbReference type="Proteomes" id="UP000242167">
    <property type="component" value="Nucleomorph 3"/>
</dbReference>
<evidence type="ECO:0000259" key="6">
    <source>
        <dbReference type="PROSITE" id="PS51686"/>
    </source>
</evidence>
<dbReference type="Gene3D" id="3.30.70.1170">
    <property type="entry name" value="Sun protein, domain 3"/>
    <property type="match status" value="1"/>
</dbReference>
<keyword evidence="1 5" id="KW-0489">Methyltransferase</keyword>
<dbReference type="PIR" id="B90135">
    <property type="entry name" value="B90135"/>
</dbReference>
<feature type="domain" description="SAM-dependent MTase RsmB/NOP-type" evidence="6">
    <location>
        <begin position="68"/>
        <end position="354"/>
    </location>
</feature>